<dbReference type="InterPro" id="IPR020046">
    <property type="entry name" value="5-3_exonucl_a-hlix_arch_N"/>
</dbReference>
<dbReference type="CDD" id="cd09898">
    <property type="entry name" value="H3TH_53EXO"/>
    <property type="match status" value="1"/>
</dbReference>
<dbReference type="Gene3D" id="1.10.150.20">
    <property type="entry name" value="5' to 3' exonuclease, C-terminal subdomain"/>
    <property type="match status" value="2"/>
</dbReference>
<sequence>MPTLTLIDGSGFIFRAYHAIPHLSTTKGIPTNAVYGFTNMLLKALREHAPTHVALVFDAGRRSFRHDIDPEYKANRPEAPDDLASQFPLVRDVARALNVPVIEEPGFEADDIIATLAGRARAAGWEVVVVTGDKDFAQLVDGGLSLYDPMAEASGRGGWTGPAEVEKKMGVRPEQVVEYQSILGDKIDNVPGIAGVGEVTAAALIRHFGTTEAMLARPGEIPAAVSRGGEKLRDKVVANAERIRTNRRLVALRRDLDLPFAPEAFGRRPPDQERARALFSELEFSRLVKELPPPPPTARAETPETIDGRAALDAAVAALVQAGGPVGLLPVLGEGPPRTAPLVGLAFAGAGRAFYLPLGHRYLGAPAPLAPADVREGLRPLVEAALPLHAHELKAAAHALARLGLARSGPGEDTELMSRLLLPTRREHALVDVARERTSCELPRNPADGAKRGAPGLEGLEVERVAAWAGACAASLPDLAAKLAEGLEAERLSPLYREVERPLVPVLVEMERTGILVDRGAMEGMSAEFGRSMQDLEARIHAAAGHPFNVASTRELAQVLFVELELPVVKRLKTGPSTDQDVLEKLAEQHALPRLVLEHRSLSKLKGTYVDALPQLVDPADGRIHTTFHQAGAATGRLSSSDPNLQNIPVRTELSRRIRQAFVAPAGARLLSADYSQIELRILAHYSDDPGLLQAFRDREDVHTRTAAETFGVPPEQVTPDQRRIAKVLNFGIAYGLSAFGLSQRLDLPPSEAQGIIDRYFTRYAGVRRYIEWAVEEARAKGESRTLFGRARTMPEIGARNPALRNAAERTAINTPIQGTAADIVKIAMIRVHDALAQERRAARLLLQVHDELVLEVPERELAPVEALVRREMEGAARLKVPLEVQVGHGQTWAEGH</sequence>
<evidence type="ECO:0000256" key="5">
    <source>
        <dbReference type="ARBA" id="ARBA00022695"/>
    </source>
</evidence>
<dbReference type="InterPro" id="IPR018320">
    <property type="entry name" value="DNA_polymerase_1"/>
</dbReference>
<evidence type="ECO:0000256" key="9">
    <source>
        <dbReference type="ARBA" id="ARBA00022801"/>
    </source>
</evidence>
<evidence type="ECO:0000256" key="13">
    <source>
        <dbReference type="ARBA" id="ARBA00023204"/>
    </source>
</evidence>
<comment type="function">
    <text evidence="16">In addition to polymerase activity, this DNA polymerase exhibits 5'-3' exonuclease activity.</text>
</comment>
<evidence type="ECO:0000256" key="7">
    <source>
        <dbReference type="ARBA" id="ARBA00022722"/>
    </source>
</evidence>
<dbReference type="EC" id="2.7.7.7" evidence="2 15"/>
<keyword evidence="5 16" id="KW-0548">Nucleotidyltransferase</keyword>
<dbReference type="AlphaFoldDB" id="B8JDD4"/>
<dbReference type="SUPFAM" id="SSF88723">
    <property type="entry name" value="PIN domain-like"/>
    <property type="match status" value="1"/>
</dbReference>
<evidence type="ECO:0000256" key="8">
    <source>
        <dbReference type="ARBA" id="ARBA00022763"/>
    </source>
</evidence>
<dbReference type="InterPro" id="IPR036397">
    <property type="entry name" value="RNaseH_sf"/>
</dbReference>
<feature type="domain" description="DNA-directed DNA polymerase family A palm" evidence="18">
    <location>
        <begin position="655"/>
        <end position="861"/>
    </location>
</feature>
<dbReference type="Proteomes" id="UP000007089">
    <property type="component" value="Chromosome"/>
</dbReference>
<dbReference type="RefSeq" id="WP_012633763.1">
    <property type="nucleotide sequence ID" value="NC_011891.1"/>
</dbReference>
<dbReference type="GO" id="GO:0003887">
    <property type="term" value="F:DNA-directed DNA polymerase activity"/>
    <property type="evidence" value="ECO:0007669"/>
    <property type="project" value="UniProtKB-UniRule"/>
</dbReference>
<dbReference type="CDD" id="cd09859">
    <property type="entry name" value="PIN_53EXO"/>
    <property type="match status" value="1"/>
</dbReference>
<dbReference type="InterPro" id="IPR036279">
    <property type="entry name" value="5-3_exonuclease_C_sf"/>
</dbReference>
<evidence type="ECO:0000256" key="1">
    <source>
        <dbReference type="ARBA" id="ARBA00007705"/>
    </source>
</evidence>
<evidence type="ECO:0000256" key="14">
    <source>
        <dbReference type="ARBA" id="ARBA00049244"/>
    </source>
</evidence>
<dbReference type="Pfam" id="PF02739">
    <property type="entry name" value="5_3_exonuc_N"/>
    <property type="match status" value="1"/>
</dbReference>
<evidence type="ECO:0000259" key="17">
    <source>
        <dbReference type="SMART" id="SM00475"/>
    </source>
</evidence>
<evidence type="ECO:0000256" key="15">
    <source>
        <dbReference type="NCBIfam" id="TIGR00593"/>
    </source>
</evidence>
<reference evidence="19" key="1">
    <citation type="submission" date="2009-01" db="EMBL/GenBank/DDBJ databases">
        <title>Complete sequence of Anaeromyxobacter dehalogenans 2CP-1.</title>
        <authorList>
            <consortium name="US DOE Joint Genome Institute"/>
            <person name="Lucas S."/>
            <person name="Copeland A."/>
            <person name="Lapidus A."/>
            <person name="Glavina del Rio T."/>
            <person name="Dalin E."/>
            <person name="Tice H."/>
            <person name="Bruce D."/>
            <person name="Goodwin L."/>
            <person name="Pitluck S."/>
            <person name="Saunders E."/>
            <person name="Brettin T."/>
            <person name="Detter J.C."/>
            <person name="Han C."/>
            <person name="Larimer F."/>
            <person name="Land M."/>
            <person name="Hauser L."/>
            <person name="Kyrpides N."/>
            <person name="Ovchinnikova G."/>
            <person name="Beliaev A.S."/>
            <person name="Richardson P."/>
        </authorList>
    </citation>
    <scope>NUCLEOTIDE SEQUENCE</scope>
    <source>
        <strain evidence="19">2CP-1</strain>
    </source>
</reference>
<dbReference type="KEGG" id="acp:A2cp1_2646"/>
<feature type="domain" description="5'-3' exonuclease" evidence="17">
    <location>
        <begin position="1"/>
        <end position="268"/>
    </location>
</feature>
<dbReference type="PRINTS" id="PR00868">
    <property type="entry name" value="DNAPOLI"/>
</dbReference>
<dbReference type="NCBIfam" id="TIGR00593">
    <property type="entry name" value="pola"/>
    <property type="match status" value="1"/>
</dbReference>
<evidence type="ECO:0000256" key="10">
    <source>
        <dbReference type="ARBA" id="ARBA00022839"/>
    </source>
</evidence>
<comment type="similarity">
    <text evidence="1 16">Belongs to the DNA polymerase type-A family.</text>
</comment>
<evidence type="ECO:0000256" key="12">
    <source>
        <dbReference type="ARBA" id="ARBA00023125"/>
    </source>
</evidence>
<keyword evidence="12 16" id="KW-0238">DNA-binding</keyword>
<dbReference type="EMBL" id="CP001359">
    <property type="protein sequence ID" value="ACL65983.1"/>
    <property type="molecule type" value="Genomic_DNA"/>
</dbReference>
<dbReference type="GO" id="GO:0003677">
    <property type="term" value="F:DNA binding"/>
    <property type="evidence" value="ECO:0007669"/>
    <property type="project" value="UniProtKB-UniRule"/>
</dbReference>
<dbReference type="InterPro" id="IPR012337">
    <property type="entry name" value="RNaseH-like_sf"/>
</dbReference>
<evidence type="ECO:0000313" key="20">
    <source>
        <dbReference type="Proteomes" id="UP000007089"/>
    </source>
</evidence>
<dbReference type="GO" id="GO:0006261">
    <property type="term" value="P:DNA-templated DNA replication"/>
    <property type="evidence" value="ECO:0007669"/>
    <property type="project" value="UniProtKB-UniRule"/>
</dbReference>
<evidence type="ECO:0000313" key="19">
    <source>
        <dbReference type="EMBL" id="ACL65983.1"/>
    </source>
</evidence>
<keyword evidence="6 16" id="KW-0235">DNA replication</keyword>
<dbReference type="Gene3D" id="3.40.50.1010">
    <property type="entry name" value="5'-nuclease"/>
    <property type="match status" value="1"/>
</dbReference>
<keyword evidence="4 16" id="KW-0808">Transferase</keyword>
<dbReference type="PROSITE" id="PS00447">
    <property type="entry name" value="DNA_POLYMERASE_A"/>
    <property type="match status" value="1"/>
</dbReference>
<dbReference type="FunFam" id="1.10.150.20:FF:000002">
    <property type="entry name" value="DNA polymerase I"/>
    <property type="match status" value="1"/>
</dbReference>
<organism evidence="19 20">
    <name type="scientific">Anaeromyxobacter dehalogenans (strain ATCC BAA-258 / DSM 21875 / 2CP-1)</name>
    <dbReference type="NCBI Taxonomy" id="455488"/>
    <lineage>
        <taxon>Bacteria</taxon>
        <taxon>Pseudomonadati</taxon>
        <taxon>Myxococcota</taxon>
        <taxon>Myxococcia</taxon>
        <taxon>Myxococcales</taxon>
        <taxon>Cystobacterineae</taxon>
        <taxon>Anaeromyxobacteraceae</taxon>
        <taxon>Anaeromyxobacter</taxon>
    </lineage>
</organism>
<dbReference type="SMART" id="SM00482">
    <property type="entry name" value="POLAc"/>
    <property type="match status" value="1"/>
</dbReference>
<keyword evidence="9 16" id="KW-0378">Hydrolase</keyword>
<evidence type="ECO:0000256" key="16">
    <source>
        <dbReference type="RuleBase" id="RU004460"/>
    </source>
</evidence>
<dbReference type="NCBIfam" id="NF004397">
    <property type="entry name" value="PRK05755.1"/>
    <property type="match status" value="1"/>
</dbReference>
<dbReference type="InterPro" id="IPR008918">
    <property type="entry name" value="HhH2"/>
</dbReference>
<comment type="catalytic activity">
    <reaction evidence="14 16">
        <text>DNA(n) + a 2'-deoxyribonucleoside 5'-triphosphate = DNA(n+1) + diphosphate</text>
        <dbReference type="Rhea" id="RHEA:22508"/>
        <dbReference type="Rhea" id="RHEA-COMP:17339"/>
        <dbReference type="Rhea" id="RHEA-COMP:17340"/>
        <dbReference type="ChEBI" id="CHEBI:33019"/>
        <dbReference type="ChEBI" id="CHEBI:61560"/>
        <dbReference type="ChEBI" id="CHEBI:173112"/>
        <dbReference type="EC" id="2.7.7.7"/>
    </reaction>
</comment>
<keyword evidence="11 16" id="KW-0239">DNA-directed DNA polymerase</keyword>
<dbReference type="Gene3D" id="3.30.70.370">
    <property type="match status" value="1"/>
</dbReference>
<keyword evidence="7" id="KW-0540">Nuclease</keyword>
<dbReference type="InterPro" id="IPR043502">
    <property type="entry name" value="DNA/RNA_pol_sf"/>
</dbReference>
<name>B8JDD4_ANAD2</name>
<dbReference type="SUPFAM" id="SSF53098">
    <property type="entry name" value="Ribonuclease H-like"/>
    <property type="match status" value="1"/>
</dbReference>
<keyword evidence="13 16" id="KW-0234">DNA repair</keyword>
<dbReference type="SUPFAM" id="SSF56672">
    <property type="entry name" value="DNA/RNA polymerases"/>
    <property type="match status" value="1"/>
</dbReference>
<keyword evidence="10 16" id="KW-0269">Exonuclease</keyword>
<dbReference type="Gene3D" id="1.20.1060.10">
    <property type="entry name" value="Taq DNA Polymerase, Chain T, domain 4"/>
    <property type="match status" value="1"/>
</dbReference>
<dbReference type="FunFam" id="3.40.50.1010:FF:000001">
    <property type="entry name" value="DNA polymerase I"/>
    <property type="match status" value="1"/>
</dbReference>
<dbReference type="Pfam" id="PF00476">
    <property type="entry name" value="DNA_pol_A"/>
    <property type="match status" value="1"/>
</dbReference>
<evidence type="ECO:0000259" key="18">
    <source>
        <dbReference type="SMART" id="SM00482"/>
    </source>
</evidence>
<dbReference type="GO" id="GO:0008409">
    <property type="term" value="F:5'-3' exonuclease activity"/>
    <property type="evidence" value="ECO:0007669"/>
    <property type="project" value="UniProtKB-UniRule"/>
</dbReference>
<dbReference type="Pfam" id="PF01367">
    <property type="entry name" value="5_3_exonuc"/>
    <property type="match status" value="1"/>
</dbReference>
<dbReference type="HOGENOM" id="CLU_004675_0_0_7"/>
<dbReference type="InterPro" id="IPR002298">
    <property type="entry name" value="DNA_polymerase_A"/>
</dbReference>
<proteinExistence type="inferred from homology"/>
<accession>B8JDD4</accession>
<dbReference type="InterPro" id="IPR019760">
    <property type="entry name" value="DNA-dir_DNA_pol_A_CS"/>
</dbReference>
<dbReference type="InterPro" id="IPR001098">
    <property type="entry name" value="DNA-dir_DNA_pol_A_palm_dom"/>
</dbReference>
<dbReference type="Gene3D" id="3.30.420.10">
    <property type="entry name" value="Ribonuclease H-like superfamily/Ribonuclease H"/>
    <property type="match status" value="1"/>
</dbReference>
<dbReference type="InterPro" id="IPR020045">
    <property type="entry name" value="DNA_polI_H3TH"/>
</dbReference>
<evidence type="ECO:0000256" key="6">
    <source>
        <dbReference type="ARBA" id="ARBA00022705"/>
    </source>
</evidence>
<keyword evidence="8 16" id="KW-0227">DNA damage</keyword>
<dbReference type="InterPro" id="IPR002421">
    <property type="entry name" value="5-3_exonuclease"/>
</dbReference>
<dbReference type="FunFam" id="1.10.150.20:FF:000003">
    <property type="entry name" value="DNA polymerase I"/>
    <property type="match status" value="1"/>
</dbReference>
<evidence type="ECO:0000256" key="11">
    <source>
        <dbReference type="ARBA" id="ARBA00022932"/>
    </source>
</evidence>
<dbReference type="CDD" id="cd06140">
    <property type="entry name" value="DNA_polA_I_Bacillus_like_exo"/>
    <property type="match status" value="1"/>
</dbReference>
<dbReference type="PANTHER" id="PTHR10133:SF27">
    <property type="entry name" value="DNA POLYMERASE NU"/>
    <property type="match status" value="1"/>
</dbReference>
<dbReference type="SMART" id="SM00279">
    <property type="entry name" value="HhH2"/>
    <property type="match status" value="1"/>
</dbReference>
<dbReference type="PANTHER" id="PTHR10133">
    <property type="entry name" value="DNA POLYMERASE I"/>
    <property type="match status" value="1"/>
</dbReference>
<dbReference type="FunFam" id="1.20.1060.10:FF:000001">
    <property type="entry name" value="DNA polymerase I"/>
    <property type="match status" value="1"/>
</dbReference>
<evidence type="ECO:0000256" key="3">
    <source>
        <dbReference type="ARBA" id="ARBA00020311"/>
    </source>
</evidence>
<dbReference type="CDD" id="cd08637">
    <property type="entry name" value="DNA_pol_A_pol_I_C"/>
    <property type="match status" value="1"/>
</dbReference>
<evidence type="ECO:0000256" key="4">
    <source>
        <dbReference type="ARBA" id="ARBA00022679"/>
    </source>
</evidence>
<protein>
    <recommendedName>
        <fullName evidence="3 15">DNA polymerase I</fullName>
        <ecNumber evidence="2 15">2.7.7.7</ecNumber>
    </recommendedName>
</protein>
<dbReference type="SMART" id="SM00475">
    <property type="entry name" value="53EXOc"/>
    <property type="match status" value="1"/>
</dbReference>
<dbReference type="InterPro" id="IPR029060">
    <property type="entry name" value="PIN-like_dom_sf"/>
</dbReference>
<dbReference type="GO" id="GO:0006302">
    <property type="term" value="P:double-strand break repair"/>
    <property type="evidence" value="ECO:0007669"/>
    <property type="project" value="TreeGrafter"/>
</dbReference>
<evidence type="ECO:0000256" key="2">
    <source>
        <dbReference type="ARBA" id="ARBA00012417"/>
    </source>
</evidence>
<gene>
    <name evidence="16" type="primary">polA</name>
    <name evidence="19" type="ordered locus">A2cp1_2646</name>
</gene>
<keyword evidence="20" id="KW-1185">Reference proteome</keyword>
<dbReference type="SUPFAM" id="SSF47807">
    <property type="entry name" value="5' to 3' exonuclease, C-terminal subdomain"/>
    <property type="match status" value="1"/>
</dbReference>